<dbReference type="GO" id="GO:0003885">
    <property type="term" value="F:D-arabinono-1,4-lactone oxidase activity"/>
    <property type="evidence" value="ECO:0007669"/>
    <property type="project" value="UniProtKB-UniRule"/>
</dbReference>
<dbReference type="UniPathway" id="UPA00771">
    <property type="reaction ID" value="UER00766"/>
</dbReference>
<accession>A0A1V8SAC8</accession>
<dbReference type="InterPro" id="IPR030654">
    <property type="entry name" value="Sugar_lactone_oxidase"/>
</dbReference>
<dbReference type="InterPro" id="IPR016167">
    <property type="entry name" value="FAD-bd_PCMH_sub1"/>
</dbReference>
<comment type="similarity">
    <text evidence="3 9">Belongs to the oxygen-dependent FAD-linked oxidoreductase family.</text>
</comment>
<dbReference type="EMBL" id="NAJO01000074">
    <property type="protein sequence ID" value="OQN96013.1"/>
    <property type="molecule type" value="Genomic_DNA"/>
</dbReference>
<dbReference type="InParanoid" id="A0A1V8SAC8"/>
<evidence type="ECO:0000256" key="8">
    <source>
        <dbReference type="ARBA" id="ARBA00033418"/>
    </source>
</evidence>
<keyword evidence="5 9" id="KW-0285">Flavoprotein</keyword>
<dbReference type="Gene3D" id="3.30.43.10">
    <property type="entry name" value="Uridine Diphospho-n-acetylenolpyruvylglucosamine Reductase, domain 2"/>
    <property type="match status" value="1"/>
</dbReference>
<dbReference type="InterPro" id="IPR016169">
    <property type="entry name" value="FAD-bd_PCMH_sub2"/>
</dbReference>
<dbReference type="PANTHER" id="PTHR43762:SF1">
    <property type="entry name" value="D-ARABINONO-1,4-LACTONE OXIDASE"/>
    <property type="match status" value="1"/>
</dbReference>
<dbReference type="PROSITE" id="PS51387">
    <property type="entry name" value="FAD_PCMH"/>
    <property type="match status" value="1"/>
</dbReference>
<keyword evidence="9" id="KW-0496">Mitochondrion</keyword>
<evidence type="ECO:0000256" key="9">
    <source>
        <dbReference type="RuleBase" id="RU367158"/>
    </source>
</evidence>
<dbReference type="InterPro" id="IPR006094">
    <property type="entry name" value="Oxid_FAD_bind_N"/>
</dbReference>
<comment type="cofactor">
    <cofactor evidence="1 9">
        <name>FAD</name>
        <dbReference type="ChEBI" id="CHEBI:57692"/>
    </cofactor>
</comment>
<comment type="pathway">
    <text evidence="2 9">Cofactor biosynthesis; D-erythroascorbate biosynthesis; dehydro-D-arabinono-1,4-lactone from D-arabinose: step 2/2.</text>
</comment>
<dbReference type="InterPro" id="IPR006093">
    <property type="entry name" value="Oxy_OxRdtase_FAD_BS"/>
</dbReference>
<evidence type="ECO:0000313" key="12">
    <source>
        <dbReference type="EMBL" id="OQN96013.1"/>
    </source>
</evidence>
<keyword evidence="7 9" id="KW-0560">Oxidoreductase</keyword>
<organism evidence="12 13">
    <name type="scientific">Cryoendolithus antarcticus</name>
    <dbReference type="NCBI Taxonomy" id="1507870"/>
    <lineage>
        <taxon>Eukaryota</taxon>
        <taxon>Fungi</taxon>
        <taxon>Dikarya</taxon>
        <taxon>Ascomycota</taxon>
        <taxon>Pezizomycotina</taxon>
        <taxon>Dothideomycetes</taxon>
        <taxon>Dothideomycetidae</taxon>
        <taxon>Cladosporiales</taxon>
        <taxon>Cladosporiaceae</taxon>
        <taxon>Cryoendolithus</taxon>
    </lineage>
</organism>
<dbReference type="InterPro" id="IPR007173">
    <property type="entry name" value="ALO_C"/>
</dbReference>
<feature type="compositionally biased region" description="Basic and acidic residues" evidence="10">
    <location>
        <begin position="532"/>
        <end position="542"/>
    </location>
</feature>
<dbReference type="OrthoDB" id="610608at2759"/>
<evidence type="ECO:0000256" key="3">
    <source>
        <dbReference type="ARBA" id="ARBA00005466"/>
    </source>
</evidence>
<feature type="region of interest" description="Disordered" evidence="10">
    <location>
        <begin position="501"/>
        <end position="608"/>
    </location>
</feature>
<dbReference type="Proteomes" id="UP000192596">
    <property type="component" value="Unassembled WGS sequence"/>
</dbReference>
<dbReference type="Pfam" id="PF04030">
    <property type="entry name" value="ALO"/>
    <property type="match status" value="1"/>
</dbReference>
<dbReference type="InterPro" id="IPR010031">
    <property type="entry name" value="FAD_lactone_oxidase-like"/>
</dbReference>
<comment type="subcellular location">
    <subcellularLocation>
        <location evidence="9">Mitochondrion membrane</location>
    </subcellularLocation>
</comment>
<dbReference type="AlphaFoldDB" id="A0A1V8SAC8"/>
<evidence type="ECO:0000256" key="6">
    <source>
        <dbReference type="ARBA" id="ARBA00022827"/>
    </source>
</evidence>
<evidence type="ECO:0000256" key="7">
    <source>
        <dbReference type="ARBA" id="ARBA00023002"/>
    </source>
</evidence>
<dbReference type="InterPro" id="IPR016166">
    <property type="entry name" value="FAD-bd_PCMH"/>
</dbReference>
<dbReference type="Pfam" id="PF01565">
    <property type="entry name" value="FAD_binding_4"/>
    <property type="match status" value="1"/>
</dbReference>
<feature type="domain" description="FAD-binding PCMH-type" evidence="11">
    <location>
        <begin position="33"/>
        <end position="203"/>
    </location>
</feature>
<dbReference type="PANTHER" id="PTHR43762">
    <property type="entry name" value="L-GULONOLACTONE OXIDASE"/>
    <property type="match status" value="1"/>
</dbReference>
<feature type="compositionally biased region" description="Low complexity" evidence="10">
    <location>
        <begin position="543"/>
        <end position="558"/>
    </location>
</feature>
<reference evidence="13" key="1">
    <citation type="submission" date="2017-03" db="EMBL/GenBank/DDBJ databases">
        <title>Genomes of endolithic fungi from Antarctica.</title>
        <authorList>
            <person name="Coleine C."/>
            <person name="Masonjones S."/>
            <person name="Stajich J.E."/>
        </authorList>
    </citation>
    <scope>NUCLEOTIDE SEQUENCE [LARGE SCALE GENOMIC DNA]</scope>
    <source>
        <strain evidence="13">CCFEE 5527</strain>
    </source>
</reference>
<dbReference type="Gene3D" id="3.30.70.2520">
    <property type="match status" value="1"/>
</dbReference>
<dbReference type="PROSITE" id="PS00862">
    <property type="entry name" value="OX2_COVAL_FAD"/>
    <property type="match status" value="1"/>
</dbReference>
<evidence type="ECO:0000256" key="4">
    <source>
        <dbReference type="ARBA" id="ARBA00013136"/>
    </source>
</evidence>
<name>A0A1V8SAC8_9PEZI</name>
<keyword evidence="6 9" id="KW-0274">FAD</keyword>
<sequence length="741" mass="83342">MADKLQQELAKVSPDVPFRASTAHIHHTWAKTFTSRPELYLRPESLEEIQKIVTLARRCRRRLVVVGCGHSPSDLTCTSSWMVNLDNYSRVLEVNREKKTLRVEGGIRLRALNQRANEAGLTMPNLGSIDEQSIVGAISTATHGSSLKHGLLSQSVRSLRIVLANAQAVKCSKDENEELFRAALCSLGALGIITEIEFEMTDAVNIEWEQTLVPLSQILGTWNDSLWTQKEFTRVWWMPYMKRAIVWSAEKTDKPERAPAYSFYGGSVGYYTYHNLLAVSNYIPSILPWIEWFVFGMQYGFSTGKTTSAVEPLQQGLLMNCLYSQFVNEWALPLSKGPEAITRLSAWMNGEKGGGGIPFSSKGLYVHCPVEVRVSDTSTSPHPRPYLDPTVEDEPTLYLNATLYRPYLQDPPCRDRYYEAFEWLMRDLGGRPHWAKNFMYTSSEQIGEMYGQDMQDWLRVRDEADPEGMFLGEWHRRHLPLTAEGEKFSLMEREVKRTKARDGGQDWVGEIRSSGLSSTEKDGKGFITARPTLREIPSEDKSSSAYSPTASASSSGESFDLVHGAEAQQSSVLNLSGFEVEDEDEGEATDRDERRTHGNPKEGLTGTKVFDKIPDPVASAFTRRACLSYLATLELACARLVTNLQRNDTRLAPHSQDLPPLGSAAQLDGVSEWANKVRAVFVEERVMGTYFSGKLVEFVWRTRRLGGLVDDLVDALKEMGTDASELRDWLDRVWLDDEAAQ</sequence>
<dbReference type="SUPFAM" id="SSF56176">
    <property type="entry name" value="FAD-binding/transporter-associated domain-like"/>
    <property type="match status" value="1"/>
</dbReference>
<gene>
    <name evidence="12" type="ORF">B0A48_18004</name>
</gene>
<dbReference type="STRING" id="1507870.A0A1V8SAC8"/>
<protein>
    <recommendedName>
        <fullName evidence="4 9">D-arabinono-1,4-lactone oxidase</fullName>
        <shortName evidence="9">ALO</shortName>
        <ecNumber evidence="4 9">1.1.3.37</ecNumber>
    </recommendedName>
    <alternativeName>
        <fullName evidence="8 9">L-galactono-gamma-lactone oxidase</fullName>
    </alternativeName>
</protein>
<dbReference type="Gene3D" id="3.30.465.10">
    <property type="match status" value="1"/>
</dbReference>
<comment type="catalytic activity">
    <reaction evidence="9">
        <text>D-arabinono-1,4-lactone + O2 = dehydro-D-arabinono-1,4-lactone + H2O2 + H(+)</text>
        <dbReference type="Rhea" id="RHEA:23756"/>
        <dbReference type="ChEBI" id="CHEBI:15378"/>
        <dbReference type="ChEBI" id="CHEBI:15379"/>
        <dbReference type="ChEBI" id="CHEBI:16240"/>
        <dbReference type="ChEBI" id="CHEBI:16292"/>
        <dbReference type="ChEBI" id="CHEBI:58277"/>
        <dbReference type="EC" id="1.1.3.37"/>
    </reaction>
</comment>
<evidence type="ECO:0000256" key="1">
    <source>
        <dbReference type="ARBA" id="ARBA00001974"/>
    </source>
</evidence>
<evidence type="ECO:0000256" key="5">
    <source>
        <dbReference type="ARBA" id="ARBA00022630"/>
    </source>
</evidence>
<dbReference type="FunCoup" id="A0A1V8SAC8">
    <property type="interactions" value="115"/>
</dbReference>
<evidence type="ECO:0000256" key="10">
    <source>
        <dbReference type="SAM" id="MobiDB-lite"/>
    </source>
</evidence>
<evidence type="ECO:0000313" key="13">
    <source>
        <dbReference type="Proteomes" id="UP000192596"/>
    </source>
</evidence>
<proteinExistence type="inferred from homology"/>
<dbReference type="NCBIfam" id="TIGR01678">
    <property type="entry name" value="FAD_lactone_ox"/>
    <property type="match status" value="1"/>
</dbReference>
<keyword evidence="13" id="KW-1185">Reference proteome</keyword>
<feature type="compositionally biased region" description="Basic and acidic residues" evidence="10">
    <location>
        <begin position="588"/>
        <end position="600"/>
    </location>
</feature>
<evidence type="ECO:0000256" key="2">
    <source>
        <dbReference type="ARBA" id="ARBA00005083"/>
    </source>
</evidence>
<evidence type="ECO:0000259" key="11">
    <source>
        <dbReference type="PROSITE" id="PS51387"/>
    </source>
</evidence>
<dbReference type="GO" id="GO:0071949">
    <property type="term" value="F:FAD binding"/>
    <property type="evidence" value="ECO:0007669"/>
    <property type="project" value="UniProtKB-UniRule"/>
</dbReference>
<comment type="caution">
    <text evidence="12">The sequence shown here is derived from an EMBL/GenBank/DDBJ whole genome shotgun (WGS) entry which is preliminary data.</text>
</comment>
<dbReference type="InterPro" id="IPR036318">
    <property type="entry name" value="FAD-bd_PCMH-like_sf"/>
</dbReference>
<dbReference type="EC" id="1.1.3.37" evidence="4 9"/>
<dbReference type="GO" id="GO:0031966">
    <property type="term" value="C:mitochondrial membrane"/>
    <property type="evidence" value="ECO:0007669"/>
    <property type="project" value="UniProtKB-SubCell"/>
</dbReference>